<comment type="caution">
    <text evidence="2">The sequence shown here is derived from an EMBL/GenBank/DDBJ whole genome shotgun (WGS) entry which is preliminary data.</text>
</comment>
<gene>
    <name evidence="2" type="ORF">GA0070562_5142</name>
</gene>
<keyword evidence="1" id="KW-0812">Transmembrane</keyword>
<feature type="transmembrane region" description="Helical" evidence="1">
    <location>
        <begin position="16"/>
        <end position="40"/>
    </location>
</feature>
<evidence type="ECO:0000313" key="3">
    <source>
        <dbReference type="Proteomes" id="UP000199405"/>
    </source>
</evidence>
<keyword evidence="3" id="KW-1185">Reference proteome</keyword>
<evidence type="ECO:0008006" key="4">
    <source>
        <dbReference type="Google" id="ProtNLM"/>
    </source>
</evidence>
<dbReference type="EMBL" id="FMCQ01000007">
    <property type="protein sequence ID" value="SCF01382.1"/>
    <property type="molecule type" value="Genomic_DNA"/>
</dbReference>
<dbReference type="Proteomes" id="UP000199405">
    <property type="component" value="Unassembled WGS sequence"/>
</dbReference>
<feature type="transmembrane region" description="Helical" evidence="1">
    <location>
        <begin position="118"/>
        <end position="141"/>
    </location>
</feature>
<keyword evidence="1" id="KW-0472">Membrane</keyword>
<keyword evidence="1" id="KW-1133">Transmembrane helix</keyword>
<sequence length="147" mass="15579">MRTVIDAVAMLPAVRAVWFMWAGAFLSLANVAAGWGWALVDADLRLMTSAPQGIDWSQTSVWLGVPAALSVVLMTAAIRRSMALLSVGAVMMGVLFVPCGAWALFINHKGMDGANLDSWAVAAHLVGMFLALPVVVIAGWLHCRDSG</sequence>
<evidence type="ECO:0000256" key="1">
    <source>
        <dbReference type="SAM" id="Phobius"/>
    </source>
</evidence>
<reference evidence="2 3" key="1">
    <citation type="submission" date="2016-06" db="EMBL/GenBank/DDBJ databases">
        <authorList>
            <person name="Varghese N."/>
            <person name="Submissions Spin"/>
        </authorList>
    </citation>
    <scope>NUCLEOTIDE SEQUENCE [LARGE SCALE GENOMIC DNA]</scope>
    <source>
        <strain evidence="2 3">DSM 45142</strain>
    </source>
</reference>
<organism evidence="2 3">
    <name type="scientific">Micromonospora tulbaghiae</name>
    <dbReference type="NCBI Taxonomy" id="479978"/>
    <lineage>
        <taxon>Bacteria</taxon>
        <taxon>Bacillati</taxon>
        <taxon>Actinomycetota</taxon>
        <taxon>Actinomycetes</taxon>
        <taxon>Micromonosporales</taxon>
        <taxon>Micromonosporaceae</taxon>
        <taxon>Micromonospora</taxon>
    </lineage>
</organism>
<evidence type="ECO:0000313" key="2">
    <source>
        <dbReference type="EMBL" id="SCF01382.1"/>
    </source>
</evidence>
<feature type="transmembrane region" description="Helical" evidence="1">
    <location>
        <begin position="85"/>
        <end position="106"/>
    </location>
</feature>
<name>A0ABY0KQU6_9ACTN</name>
<feature type="transmembrane region" description="Helical" evidence="1">
    <location>
        <begin position="60"/>
        <end position="78"/>
    </location>
</feature>
<proteinExistence type="predicted"/>
<protein>
    <recommendedName>
        <fullName evidence="4">DUF4383 domain-containing protein</fullName>
    </recommendedName>
</protein>
<accession>A0ABY0KQU6</accession>